<gene>
    <name evidence="1" type="ORF">RND71_039937</name>
</gene>
<dbReference type="AlphaFoldDB" id="A0AAE1QXS3"/>
<reference evidence="1" key="1">
    <citation type="submission" date="2023-12" db="EMBL/GenBank/DDBJ databases">
        <title>Genome assembly of Anisodus tanguticus.</title>
        <authorList>
            <person name="Wang Y.-J."/>
        </authorList>
    </citation>
    <scope>NUCLEOTIDE SEQUENCE</scope>
    <source>
        <strain evidence="1">KB-2021</strain>
        <tissue evidence="1">Leaf</tissue>
    </source>
</reference>
<comment type="caution">
    <text evidence="1">The sequence shown here is derived from an EMBL/GenBank/DDBJ whole genome shotgun (WGS) entry which is preliminary data.</text>
</comment>
<sequence>MRQRRALRQFTLSTGKSAGRNSLGRITVFHRGGGLKRLEALDCLIAACDAGRGSSFGPLDLSPAKEPEPCLPKPKVVPIPRVILVPELEKPLLTDIQRRAELQQRLVFYFIGKNERRHLPLFLGILEKQVLLEKRVEAALVRDGFPAHIVLGWRSQIRGLLFNHPIRRRALSENTLNRYLGQVKREGTRQS</sequence>
<dbReference type="EMBL" id="JAVYJV010000022">
    <property type="protein sequence ID" value="KAK4341436.1"/>
    <property type="molecule type" value="Genomic_DNA"/>
</dbReference>
<accession>A0AAE1QXS3</accession>
<dbReference type="InterPro" id="IPR012340">
    <property type="entry name" value="NA-bd_OB-fold"/>
</dbReference>
<dbReference type="Proteomes" id="UP001291623">
    <property type="component" value="Unassembled WGS sequence"/>
</dbReference>
<keyword evidence="2" id="KW-1185">Reference proteome</keyword>
<organism evidence="1 2">
    <name type="scientific">Anisodus tanguticus</name>
    <dbReference type="NCBI Taxonomy" id="243964"/>
    <lineage>
        <taxon>Eukaryota</taxon>
        <taxon>Viridiplantae</taxon>
        <taxon>Streptophyta</taxon>
        <taxon>Embryophyta</taxon>
        <taxon>Tracheophyta</taxon>
        <taxon>Spermatophyta</taxon>
        <taxon>Magnoliopsida</taxon>
        <taxon>eudicotyledons</taxon>
        <taxon>Gunneridae</taxon>
        <taxon>Pentapetalae</taxon>
        <taxon>asterids</taxon>
        <taxon>lamiids</taxon>
        <taxon>Solanales</taxon>
        <taxon>Solanaceae</taxon>
        <taxon>Solanoideae</taxon>
        <taxon>Hyoscyameae</taxon>
        <taxon>Anisodus</taxon>
    </lineage>
</organism>
<dbReference type="Gene3D" id="2.40.50.140">
    <property type="entry name" value="Nucleic acid-binding proteins"/>
    <property type="match status" value="1"/>
</dbReference>
<dbReference type="SUPFAM" id="SSF50249">
    <property type="entry name" value="Nucleic acid-binding proteins"/>
    <property type="match status" value="1"/>
</dbReference>
<proteinExistence type="predicted"/>
<evidence type="ECO:0000313" key="2">
    <source>
        <dbReference type="Proteomes" id="UP001291623"/>
    </source>
</evidence>
<name>A0AAE1QXS3_9SOLA</name>
<protein>
    <submittedName>
        <fullName evidence="1">Uncharacterized protein</fullName>
    </submittedName>
</protein>
<evidence type="ECO:0000313" key="1">
    <source>
        <dbReference type="EMBL" id="KAK4341436.1"/>
    </source>
</evidence>